<organism evidence="1 2">
    <name type="scientific">Rhododendron griersonianum</name>
    <dbReference type="NCBI Taxonomy" id="479676"/>
    <lineage>
        <taxon>Eukaryota</taxon>
        <taxon>Viridiplantae</taxon>
        <taxon>Streptophyta</taxon>
        <taxon>Embryophyta</taxon>
        <taxon>Tracheophyta</taxon>
        <taxon>Spermatophyta</taxon>
        <taxon>Magnoliopsida</taxon>
        <taxon>eudicotyledons</taxon>
        <taxon>Gunneridae</taxon>
        <taxon>Pentapetalae</taxon>
        <taxon>asterids</taxon>
        <taxon>Ericales</taxon>
        <taxon>Ericaceae</taxon>
        <taxon>Ericoideae</taxon>
        <taxon>Rhodoreae</taxon>
        <taxon>Rhododendron</taxon>
    </lineage>
</organism>
<keyword evidence="2" id="KW-1185">Reference proteome</keyword>
<comment type="caution">
    <text evidence="1">The sequence shown here is derived from an EMBL/GenBank/DDBJ whole genome shotgun (WGS) entry which is preliminary data.</text>
</comment>
<accession>A0AAV6K530</accession>
<evidence type="ECO:0000313" key="1">
    <source>
        <dbReference type="EMBL" id="KAG5547494.1"/>
    </source>
</evidence>
<sequence length="78" mass="8687">MFLDYFQAISDENRQLFEVESTVAPGSSGTAGTENLAIYAGGYIGYVVPIEYCIELLKWTRGGKKTDSIFMYGDDEEN</sequence>
<reference evidence="1" key="1">
    <citation type="submission" date="2020-08" db="EMBL/GenBank/DDBJ databases">
        <title>Plant Genome Project.</title>
        <authorList>
            <person name="Zhang R.-G."/>
        </authorList>
    </citation>
    <scope>NUCLEOTIDE SEQUENCE</scope>
    <source>
        <strain evidence="1">WSP0</strain>
        <tissue evidence="1">Leaf</tissue>
    </source>
</reference>
<name>A0AAV6K530_9ERIC</name>
<evidence type="ECO:0000313" key="2">
    <source>
        <dbReference type="Proteomes" id="UP000823749"/>
    </source>
</evidence>
<dbReference type="Proteomes" id="UP000823749">
    <property type="component" value="Chromosome 5"/>
</dbReference>
<dbReference type="AlphaFoldDB" id="A0AAV6K530"/>
<dbReference type="EMBL" id="JACTNZ010000005">
    <property type="protein sequence ID" value="KAG5547494.1"/>
    <property type="molecule type" value="Genomic_DNA"/>
</dbReference>
<proteinExistence type="predicted"/>
<protein>
    <submittedName>
        <fullName evidence="1">Uncharacterized protein</fullName>
    </submittedName>
</protein>
<gene>
    <name evidence="1" type="ORF">RHGRI_013249</name>
</gene>